<reference evidence="6 7" key="1">
    <citation type="submission" date="2022-10" db="EMBL/GenBank/DDBJ databases">
        <title>The complete genomes of actinobacterial strains from the NBC collection.</title>
        <authorList>
            <person name="Joergensen T.S."/>
            <person name="Alvarez Arevalo M."/>
            <person name="Sterndorff E.B."/>
            <person name="Faurdal D."/>
            <person name="Vuksanovic O."/>
            <person name="Mourched A.-S."/>
            <person name="Charusanti P."/>
            <person name="Shaw S."/>
            <person name="Blin K."/>
            <person name="Weber T."/>
        </authorList>
    </citation>
    <scope>NUCLEOTIDE SEQUENCE [LARGE SCALE GENOMIC DNA]</scope>
    <source>
        <strain evidence="6 7">NBC_00123</strain>
    </source>
</reference>
<evidence type="ECO:0000313" key="6">
    <source>
        <dbReference type="EMBL" id="WTR67939.1"/>
    </source>
</evidence>
<dbReference type="InterPro" id="IPR000719">
    <property type="entry name" value="Prot_kinase_dom"/>
</dbReference>
<dbReference type="InterPro" id="IPR002543">
    <property type="entry name" value="FtsK_dom"/>
</dbReference>
<evidence type="ECO:0000256" key="1">
    <source>
        <dbReference type="ARBA" id="ARBA00008171"/>
    </source>
</evidence>
<feature type="binding site" evidence="2">
    <location>
        <begin position="897"/>
        <end position="904"/>
    </location>
    <ligand>
        <name>ATP</name>
        <dbReference type="ChEBI" id="CHEBI:30616"/>
    </ligand>
</feature>
<name>A0ABZ1L4H1_9ACTN</name>
<dbReference type="SMART" id="SM00220">
    <property type="entry name" value="S_TKc"/>
    <property type="match status" value="1"/>
</dbReference>
<dbReference type="InterPro" id="IPR047738">
    <property type="entry name" value="SAV_2336-like_N"/>
</dbReference>
<feature type="domain" description="Protein kinase" evidence="4">
    <location>
        <begin position="604"/>
        <end position="853"/>
    </location>
</feature>
<feature type="compositionally biased region" description="Basic and acidic residues" evidence="3">
    <location>
        <begin position="562"/>
        <end position="571"/>
    </location>
</feature>
<proteinExistence type="inferred from homology"/>
<dbReference type="InterPro" id="IPR027417">
    <property type="entry name" value="P-loop_NTPase"/>
</dbReference>
<feature type="region of interest" description="Disordered" evidence="3">
    <location>
        <begin position="548"/>
        <end position="571"/>
    </location>
</feature>
<dbReference type="NCBIfam" id="NF041121">
    <property type="entry name" value="SAV_2336_NTERM"/>
    <property type="match status" value="1"/>
</dbReference>
<dbReference type="EMBL" id="CP108188">
    <property type="protein sequence ID" value="WTR67939.1"/>
    <property type="molecule type" value="Genomic_DNA"/>
</dbReference>
<organism evidence="6 7">
    <name type="scientific">Streptomyces zaomyceticus</name>
    <dbReference type="NCBI Taxonomy" id="68286"/>
    <lineage>
        <taxon>Bacteria</taxon>
        <taxon>Bacillati</taxon>
        <taxon>Actinomycetota</taxon>
        <taxon>Actinomycetes</taxon>
        <taxon>Kitasatosporales</taxon>
        <taxon>Streptomycetaceae</taxon>
        <taxon>Streptomyces</taxon>
    </lineage>
</organism>
<feature type="compositionally biased region" description="Basic and acidic residues" evidence="3">
    <location>
        <begin position="73"/>
        <end position="86"/>
    </location>
</feature>
<keyword evidence="2" id="KW-0067">ATP-binding</keyword>
<evidence type="ECO:0000256" key="3">
    <source>
        <dbReference type="SAM" id="MobiDB-lite"/>
    </source>
</evidence>
<evidence type="ECO:0000256" key="2">
    <source>
        <dbReference type="PROSITE-ProRule" id="PRU00289"/>
    </source>
</evidence>
<sequence length="1109" mass="119378">MTGTVLHRVRDALSGDGELLDAEELRDALWLAARLPPAAATALARLARAAEPAAAAATPAPGEPAAAAPFEGGDEHRDSPPNDHRNGTTPGATATGGGALTPQEDGLHAAPVLPSQAALSDRSAMTVRAPGMKALDGTELRLGRALRPLRQLRPDALRTELDVDATVSAMAETGLPDAVLRPARTRWLDLAVLVDDGVSMLLWQRLAGEVRALMERCGAFRDVRLHGLDSRTPGGPRLTGRPYGGRDRARPMSTVLDPSGNTLLLVVSDGVGRAWRDGTMHRELDRAAVTGPVAVLHALPPRLWAGSGIDARPWRVTTRRRGAANRSWHVEDPVLPPELAPYDGVPVPVLSAEGSDIGTWAQLIGSPGETVVLPLLTGPDTPVPAVGARASTRPAVSVAAEEAVLRFKTSASSEAYRLAAHLAAVAPLPVPAMRLVQHALQPSVDTAHLAEVFLGGLMHGVDGADDLPHQKTFDFTEDIRTVLLGTVPPSELVRTARAVTAHLRGLPNASTGFPAWLPHSEGPERVRSGNRRPFGWVDETLRRRLGIAPPAAPEPESGPEAEPPHPHGELREIPDGFVLDEDLTGWRRLPVADRRFEGPDGLPYEVFAEHEGGWSGIRLLLAHDGEGRVLVIRTPEVRNPRHSVDLVTTEVTALKRLDGFFAPRLLAWDAHRLRPWLAVECALDGASDPAPNLHHFVGQVGTLHRAGLLEVARQLAASLANAHENGLVHGSLTPRRVLVAGRKMQITGWMAASVDGRISPHWDAYRPRPRYRAPELDMPGGEPTRESDVYALGVILMDAATGEGQGDYLSEATLALPAGLLSADWTAILEACTRRDPAHRPSAARLQRALDSLALQRPVGSDPMQVSLGLDPDLDPVGLDLESEHRGGQGPHLLLRGLPAAIRRSVLRRVLDQLTRQNPTGLELVRADYDGRSGLTRFEDVVRGTSFLHLHDDPAHVLSFCEKLRQEVTKRWDMLGRSIDDSDFGALAYDADEYGIPHVLRRLVVVVEDFQKVLLLAPEVFTVLRRVAEQGPRLGIHLIVSTDDTDGALADRVFAEGTPARIDLRGPTRGGEDPSERLMAQVAVQGPLETDPVFFTAGVEDIFEPPPGT</sequence>
<dbReference type="SUPFAM" id="SSF56112">
    <property type="entry name" value="Protein kinase-like (PK-like)"/>
    <property type="match status" value="1"/>
</dbReference>
<dbReference type="RefSeq" id="WP_398169149.1">
    <property type="nucleotide sequence ID" value="NZ_CP108188.1"/>
</dbReference>
<feature type="region of interest" description="Disordered" evidence="3">
    <location>
        <begin position="54"/>
        <end position="106"/>
    </location>
</feature>
<comment type="similarity">
    <text evidence="1">Belongs to the protein kinase superfamily. TKL Ser/Thr protein kinase family. ROCO subfamily.</text>
</comment>
<gene>
    <name evidence="6" type="ORF">OG814_00970</name>
</gene>
<feature type="domain" description="FtsK" evidence="5">
    <location>
        <begin position="874"/>
        <end position="1073"/>
    </location>
</feature>
<evidence type="ECO:0000259" key="5">
    <source>
        <dbReference type="PROSITE" id="PS50901"/>
    </source>
</evidence>
<feature type="compositionally biased region" description="Low complexity" evidence="3">
    <location>
        <begin position="54"/>
        <end position="71"/>
    </location>
</feature>
<evidence type="ECO:0000259" key="4">
    <source>
        <dbReference type="PROSITE" id="PS50011"/>
    </source>
</evidence>
<protein>
    <submittedName>
        <fullName evidence="6">SAV_2336 family protein</fullName>
    </submittedName>
</protein>
<dbReference type="Gene3D" id="1.10.510.10">
    <property type="entry name" value="Transferase(Phosphotransferase) domain 1"/>
    <property type="match status" value="1"/>
</dbReference>
<feature type="region of interest" description="Disordered" evidence="3">
    <location>
        <begin position="231"/>
        <end position="252"/>
    </location>
</feature>
<keyword evidence="7" id="KW-1185">Reference proteome</keyword>
<dbReference type="InterPro" id="IPR001245">
    <property type="entry name" value="Ser-Thr/Tyr_kinase_cat_dom"/>
</dbReference>
<dbReference type="InterPro" id="IPR051681">
    <property type="entry name" value="Ser/Thr_Kinases-Pseudokinases"/>
</dbReference>
<dbReference type="Proteomes" id="UP001622594">
    <property type="component" value="Chromosome"/>
</dbReference>
<dbReference type="Gene3D" id="3.40.50.300">
    <property type="entry name" value="P-loop containing nucleotide triphosphate hydrolases"/>
    <property type="match status" value="1"/>
</dbReference>
<dbReference type="PROSITE" id="PS50901">
    <property type="entry name" value="FTSK"/>
    <property type="match status" value="1"/>
</dbReference>
<evidence type="ECO:0000313" key="7">
    <source>
        <dbReference type="Proteomes" id="UP001622594"/>
    </source>
</evidence>
<dbReference type="PANTHER" id="PTHR44329">
    <property type="entry name" value="SERINE/THREONINE-PROTEIN KINASE TNNI3K-RELATED"/>
    <property type="match status" value="1"/>
</dbReference>
<dbReference type="PROSITE" id="PS50011">
    <property type="entry name" value="PROTEIN_KINASE_DOM"/>
    <property type="match status" value="1"/>
</dbReference>
<accession>A0ABZ1L4H1</accession>
<dbReference type="Pfam" id="PF07714">
    <property type="entry name" value="PK_Tyr_Ser-Thr"/>
    <property type="match status" value="1"/>
</dbReference>
<dbReference type="InterPro" id="IPR011009">
    <property type="entry name" value="Kinase-like_dom_sf"/>
</dbReference>
<keyword evidence="2" id="KW-0547">Nucleotide-binding</keyword>